<feature type="domain" description="At2g24240-like C-terminal beta-propeller" evidence="2">
    <location>
        <begin position="213"/>
        <end position="474"/>
    </location>
</feature>
<evidence type="ECO:0000259" key="2">
    <source>
        <dbReference type="Pfam" id="PF25279"/>
    </source>
</evidence>
<evidence type="ECO:0000313" key="4">
    <source>
        <dbReference type="Proteomes" id="UP000604825"/>
    </source>
</evidence>
<dbReference type="AlphaFoldDB" id="A0A811SJW8"/>
<accession>A0A811SJW8</accession>
<keyword evidence="4" id="KW-1185">Reference proteome</keyword>
<organism evidence="3 4">
    <name type="scientific">Miscanthus lutarioriparius</name>
    <dbReference type="NCBI Taxonomy" id="422564"/>
    <lineage>
        <taxon>Eukaryota</taxon>
        <taxon>Viridiplantae</taxon>
        <taxon>Streptophyta</taxon>
        <taxon>Embryophyta</taxon>
        <taxon>Tracheophyta</taxon>
        <taxon>Spermatophyta</taxon>
        <taxon>Magnoliopsida</taxon>
        <taxon>Liliopsida</taxon>
        <taxon>Poales</taxon>
        <taxon>Poaceae</taxon>
        <taxon>PACMAD clade</taxon>
        <taxon>Panicoideae</taxon>
        <taxon>Andropogonodae</taxon>
        <taxon>Andropogoneae</taxon>
        <taxon>Saccharinae</taxon>
        <taxon>Miscanthus</taxon>
    </lineage>
</organism>
<dbReference type="InterPro" id="IPR057441">
    <property type="entry name" value="Beta_prop_At2g24240"/>
</dbReference>
<feature type="region of interest" description="Disordered" evidence="1">
    <location>
        <begin position="132"/>
        <end position="179"/>
    </location>
</feature>
<proteinExistence type="predicted"/>
<gene>
    <name evidence="3" type="ORF">NCGR_LOCUS66111</name>
</gene>
<evidence type="ECO:0000313" key="3">
    <source>
        <dbReference type="EMBL" id="CAD6342013.1"/>
    </source>
</evidence>
<dbReference type="InterPro" id="IPR011044">
    <property type="entry name" value="Quino_amine_DH_bsu"/>
</dbReference>
<reference evidence="3" key="1">
    <citation type="submission" date="2020-10" db="EMBL/GenBank/DDBJ databases">
        <authorList>
            <person name="Han B."/>
            <person name="Lu T."/>
            <person name="Zhao Q."/>
            <person name="Huang X."/>
            <person name="Zhao Y."/>
        </authorList>
    </citation>
    <scope>NUCLEOTIDE SEQUENCE</scope>
</reference>
<dbReference type="SUPFAM" id="SSF50969">
    <property type="entry name" value="YVTN repeat-like/Quinoprotein amine dehydrogenase"/>
    <property type="match status" value="1"/>
</dbReference>
<dbReference type="InterPro" id="IPR015943">
    <property type="entry name" value="WD40/YVTN_repeat-like_dom_sf"/>
</dbReference>
<evidence type="ECO:0000256" key="1">
    <source>
        <dbReference type="SAM" id="MobiDB-lite"/>
    </source>
</evidence>
<dbReference type="Proteomes" id="UP000604825">
    <property type="component" value="Unassembled WGS sequence"/>
</dbReference>
<dbReference type="Pfam" id="PF25279">
    <property type="entry name" value="Beta_prop_At2g24240"/>
    <property type="match status" value="1"/>
</dbReference>
<sequence>MRLPCCCAVIYASSQTRVAGSSRARLIPAIHPTPNITAVRRAKTCTASAPPQAGANLNPWRCTLSRSSAMCTPAAGARACTSTLAGGSRRRAAERAAAILHRRDPACLAVLLDLLRAGGLHVPRCPRGGAVPRGTLLRPPRPRRRAARWGTSAATASACPRPCRARAPGQHGSPRGARRRLLRGAWRPRARVQLDARRAPPVYYPGRAGAPGRRGDDGGVAAFSALTGGLRHRFRVAHDRQPRSFTAGALAVDDGGGCRVFASCKGRFNEYGIGVWDANTGEQADFFYEPPGCAMGDADRLQWLDGTSTLMVATMFPRTDSSFISLLDFRDKSVVWSWSDVGTPASLEDKHAVHAVVMEDGRSVCVINQYDNLGFLDLRSSAGGVRWRSRSKVATGGKTKALISEEVCYPKLATYGGQLFASTGDTVSVFSGPDHVLTSTLRGSQGGAICDFSIGGDRLFALHSEENVFDVWETPPPAII</sequence>
<comment type="caution">
    <text evidence="3">The sequence shown here is derived from an EMBL/GenBank/DDBJ whole genome shotgun (WGS) entry which is preliminary data.</text>
</comment>
<dbReference type="OrthoDB" id="2414723at2759"/>
<name>A0A811SJW8_9POAL</name>
<protein>
    <recommendedName>
        <fullName evidence="2">At2g24240-like C-terminal beta-propeller domain-containing protein</fullName>
    </recommendedName>
</protein>
<feature type="compositionally biased region" description="Low complexity" evidence="1">
    <location>
        <begin position="151"/>
        <end position="168"/>
    </location>
</feature>
<dbReference type="EMBL" id="CAJGYO010000373">
    <property type="protein sequence ID" value="CAD6342013.1"/>
    <property type="molecule type" value="Genomic_DNA"/>
</dbReference>
<dbReference type="Gene3D" id="2.130.10.10">
    <property type="entry name" value="YVTN repeat-like/Quinoprotein amine dehydrogenase"/>
    <property type="match status" value="1"/>
</dbReference>